<dbReference type="PATRIC" id="fig|727.582.peg.1273"/>
<sequence>MLQICDIIQTLSFYPIKKSQEKSALSTIKIFTERSDK</sequence>
<evidence type="ECO:0000313" key="1">
    <source>
        <dbReference type="EMBL" id="KIS35778.1"/>
    </source>
</evidence>
<protein>
    <submittedName>
        <fullName evidence="1">Uncharacterized protein</fullName>
    </submittedName>
</protein>
<name>A0A158SY34_HAEIF</name>
<reference evidence="1 2" key="1">
    <citation type="submission" date="2014-05" db="EMBL/GenBank/DDBJ databases">
        <title>Methylome analysis of the phasevarions of Haemophilus influenzae.</title>
        <authorList>
            <person name="Atack J.M."/>
            <person name="Fox K.L."/>
            <person name="Power P.M."/>
            <person name="Clark T."/>
            <person name="Jurcisek J."/>
            <person name="Korlach J."/>
            <person name="Bakaletz L.O."/>
            <person name="Jennings M.P."/>
        </authorList>
    </citation>
    <scope>NUCLEOTIDE SEQUENCE [LARGE SCALE GENOMIC DNA]</scope>
    <source>
        <strain evidence="1 2">1209</strain>
    </source>
</reference>
<dbReference type="EMBL" id="JMQP01000002">
    <property type="protein sequence ID" value="KIS35778.1"/>
    <property type="molecule type" value="Genomic_DNA"/>
</dbReference>
<evidence type="ECO:0000313" key="2">
    <source>
        <dbReference type="Proteomes" id="UP000050700"/>
    </source>
</evidence>
<dbReference type="AlphaFoldDB" id="A0A158SY34"/>
<organism evidence="1 2">
    <name type="scientific">Haemophilus influenzae</name>
    <dbReference type="NCBI Taxonomy" id="727"/>
    <lineage>
        <taxon>Bacteria</taxon>
        <taxon>Pseudomonadati</taxon>
        <taxon>Pseudomonadota</taxon>
        <taxon>Gammaproteobacteria</taxon>
        <taxon>Pasteurellales</taxon>
        <taxon>Pasteurellaceae</taxon>
        <taxon>Haemophilus</taxon>
    </lineage>
</organism>
<gene>
    <name evidence="1" type="ORF">NTHI1209_01390</name>
</gene>
<comment type="caution">
    <text evidence="1">The sequence shown here is derived from an EMBL/GenBank/DDBJ whole genome shotgun (WGS) entry which is preliminary data.</text>
</comment>
<dbReference type="Proteomes" id="UP000050700">
    <property type="component" value="Unassembled WGS sequence"/>
</dbReference>
<proteinExistence type="predicted"/>
<accession>A0A158SY34</accession>